<accession>A0A836KZ70</accession>
<name>A0A836KZ70_9TRYP</name>
<protein>
    <submittedName>
        <fullName evidence="1">Uncharacterized protein</fullName>
    </submittedName>
</protein>
<dbReference type="AlphaFoldDB" id="A0A836KZ70"/>
<dbReference type="EMBL" id="JAFJZO010000035">
    <property type="protein sequence ID" value="KAG5492591.1"/>
    <property type="molecule type" value="Genomic_DNA"/>
</dbReference>
<comment type="caution">
    <text evidence="1">The sequence shown here is derived from an EMBL/GenBank/DDBJ whole genome shotgun (WGS) entry which is preliminary data.</text>
</comment>
<proteinExistence type="predicted"/>
<dbReference type="OrthoDB" id="268690at2759"/>
<keyword evidence="2" id="KW-1185">Reference proteome</keyword>
<sequence length="739" mass="82910">MPSESCRWYPETVTHHKQGDSYTVSRGRNRNPFDLATRDAHITQYERINRQKARATAVIKELHPQFRGLTEGVNCEFLLRSSITQLGVNAVNISVDIDRKQRRATIMMDLVALSPLAVLMLDYIAVGAHAGKLFALESNRVVRNLDYISRLLHAVNQRGQPLLVYGTGEAPNWKLKIEDGRVVAYLPVLPGTFTYSAEVHGLLPTIGMALQKGTAYKDLIRLHQEFHEGHTRVVADFGVLMVRGYAMHFRTVFGRVVDSLLPKGLHSMSSRIIEPDEGITDSSSRERTFVLYGNSVDELTHIPIEFYTLESYREQVPFSLRKTLADRCSTTSSILRAFKSAPKSDLPCCAYLCKGGQFTEMREEDWIVADPKQTTYVGIENPIEQQELVQRYTYQQCEYAILSAIAVDDITSDGVLFTRYFPSPCLKSLILSRAVGKKLRAIFFTKASRHYGPFFSQEDAAMLGDLSTFGISVFEVNEQKGEVYQYIRRPDRDTGAFVPLERRQEYMKATFFGVYGSNLVAGDFEAELMTLLSGILHIKKTCRHPLLNESKPMALVTGGGPGAMEVGNRVAKSLGILSCGLIVDFGSLASKPGATINEQKQNPYVEAHFTYRADKLVERQSDFNLDFPIFLTGGIGTDFEYALEEVRRKVATVPPHPVILFGTKEHWSAKISGRYKANLQSGTIKGSEWISTVPWVVSTGTEALEVYRHFFEGRLPVGPNHPSNERGYMLAAEYLANFK</sequence>
<dbReference type="RefSeq" id="XP_067753375.1">
    <property type="nucleotide sequence ID" value="XM_067897218.1"/>
</dbReference>
<reference evidence="1 2" key="1">
    <citation type="submission" date="2021-02" db="EMBL/GenBank/DDBJ databases">
        <title>Porcisia hertigi Genome sequencing and assembly.</title>
        <authorList>
            <person name="Almutairi H."/>
            <person name="Gatherer D."/>
        </authorList>
    </citation>
    <scope>NUCLEOTIDE SEQUENCE [LARGE SCALE GENOMIC DNA]</scope>
    <source>
        <strain evidence="1 2">C119</strain>
    </source>
</reference>
<dbReference type="Gene3D" id="3.40.50.450">
    <property type="match status" value="1"/>
</dbReference>
<dbReference type="SUPFAM" id="SSF102405">
    <property type="entry name" value="MCP/YpsA-like"/>
    <property type="match status" value="1"/>
</dbReference>
<dbReference type="GeneID" id="94287295"/>
<evidence type="ECO:0000313" key="1">
    <source>
        <dbReference type="EMBL" id="KAG5492591.1"/>
    </source>
</evidence>
<evidence type="ECO:0000313" key="2">
    <source>
        <dbReference type="Proteomes" id="UP000674318"/>
    </source>
</evidence>
<organism evidence="1 2">
    <name type="scientific">Porcisia hertigi</name>
    <dbReference type="NCBI Taxonomy" id="2761500"/>
    <lineage>
        <taxon>Eukaryota</taxon>
        <taxon>Discoba</taxon>
        <taxon>Euglenozoa</taxon>
        <taxon>Kinetoplastea</taxon>
        <taxon>Metakinetoplastina</taxon>
        <taxon>Trypanosomatida</taxon>
        <taxon>Trypanosomatidae</taxon>
        <taxon>Leishmaniinae</taxon>
        <taxon>Porcisia</taxon>
    </lineage>
</organism>
<dbReference type="Proteomes" id="UP000674318">
    <property type="component" value="Chromosome 35"/>
</dbReference>
<gene>
    <name evidence="1" type="ORF">JKF63_01170</name>
</gene>
<dbReference type="KEGG" id="phet:94287295"/>